<reference evidence="1" key="1">
    <citation type="submission" date="2011-09" db="EMBL/GenBank/DDBJ databases">
        <title>The permanent draft genome of Mucilaginibacter paludis DSM 18603.</title>
        <authorList>
            <consortium name="US DOE Joint Genome Institute (JGI-PGF)"/>
            <person name="Lucas S."/>
            <person name="Han J."/>
            <person name="Lapidus A."/>
            <person name="Bruce D."/>
            <person name="Goodwin L."/>
            <person name="Pitluck S."/>
            <person name="Peters L."/>
            <person name="Kyrpides N."/>
            <person name="Mavromatis K."/>
            <person name="Ivanova N."/>
            <person name="Mikhailova N."/>
            <person name="Held B."/>
            <person name="Detter J.C."/>
            <person name="Tapia R."/>
            <person name="Han C."/>
            <person name="Land M."/>
            <person name="Hauser L."/>
            <person name="Markowitz V."/>
            <person name="Cheng J.-F."/>
            <person name="Hugenholtz P."/>
            <person name="Woyke T."/>
            <person name="Wu D."/>
            <person name="Tindall B."/>
            <person name="Brambilla E."/>
            <person name="Klenk H.-P."/>
            <person name="Eisen J.A."/>
        </authorList>
    </citation>
    <scope>NUCLEOTIDE SEQUENCE [LARGE SCALE GENOMIC DNA]</scope>
    <source>
        <strain evidence="1">DSM 18603</strain>
    </source>
</reference>
<dbReference type="AlphaFoldDB" id="H1Y9K8"/>
<dbReference type="InterPro" id="IPR008947">
    <property type="entry name" value="PLipase_C/P1_nuclease_dom_sf"/>
</dbReference>
<protein>
    <recommendedName>
        <fullName evidence="3">S1/P1 Nuclease</fullName>
    </recommendedName>
</protein>
<organism evidence="1 2">
    <name type="scientific">Mucilaginibacter paludis DSM 18603</name>
    <dbReference type="NCBI Taxonomy" id="714943"/>
    <lineage>
        <taxon>Bacteria</taxon>
        <taxon>Pseudomonadati</taxon>
        <taxon>Bacteroidota</taxon>
        <taxon>Sphingobacteriia</taxon>
        <taxon>Sphingobacteriales</taxon>
        <taxon>Sphingobacteriaceae</taxon>
        <taxon>Mucilaginibacter</taxon>
    </lineage>
</organism>
<dbReference type="OrthoDB" id="267579at2"/>
<accession>H1Y9K8</accession>
<gene>
    <name evidence="1" type="ORF">Mucpa_6457</name>
</gene>
<proteinExistence type="predicted"/>
<dbReference type="STRING" id="714943.Mucpa_6457"/>
<dbReference type="HOGENOM" id="CLU_053114_0_0_10"/>
<sequence>MKISRRSGSFLCKSGLFLAICITLISWGKYGHEHINRAAVMSLPVPMQGFFYNHIDFMTVESNLPDVRKYTLGDSAEFSRHHIHLESFGNIDSIPKSPKEAFAKYNAHFFAEHGMLPWYIQVMMDKLTIAFKGKHKSDILLLAADLGHYIGDAYMPLHTSVNHNGKQTNQVGIHALFESRLPELFGNTYHYNTGKVQYVADIQKETWRIVMSSNSTADTLLKADRDLTASFPAGKKWDRDAAGKVKLNMYKDSTGSIAYSKAFQTKLKGMVERQLRGAIATTASFWYTAWVNAGKPDLNELDPEELTQRNAPALAQEKDLFKQGKLFGIKSEKEF</sequence>
<dbReference type="eggNOG" id="ENOG502Z9BM">
    <property type="taxonomic scope" value="Bacteria"/>
</dbReference>
<name>H1Y9K8_9SPHI</name>
<evidence type="ECO:0008006" key="3">
    <source>
        <dbReference type="Google" id="ProtNLM"/>
    </source>
</evidence>
<dbReference type="Gene3D" id="1.10.575.10">
    <property type="entry name" value="P1 Nuclease"/>
    <property type="match status" value="1"/>
</dbReference>
<dbReference type="Proteomes" id="UP000002774">
    <property type="component" value="Chromosome"/>
</dbReference>
<evidence type="ECO:0000313" key="1">
    <source>
        <dbReference type="EMBL" id="EHQ30510.1"/>
    </source>
</evidence>
<keyword evidence="2" id="KW-1185">Reference proteome</keyword>
<dbReference type="SUPFAM" id="SSF48537">
    <property type="entry name" value="Phospholipase C/P1 nuclease"/>
    <property type="match status" value="1"/>
</dbReference>
<evidence type="ECO:0000313" key="2">
    <source>
        <dbReference type="Proteomes" id="UP000002774"/>
    </source>
</evidence>
<dbReference type="EMBL" id="CM001403">
    <property type="protein sequence ID" value="EHQ30510.1"/>
    <property type="molecule type" value="Genomic_DNA"/>
</dbReference>
<dbReference type="RefSeq" id="WP_008512306.1">
    <property type="nucleotide sequence ID" value="NZ_CM001403.1"/>
</dbReference>
<dbReference type="CDD" id="cd10981">
    <property type="entry name" value="ZnPC_S1P1"/>
    <property type="match status" value="1"/>
</dbReference>
<dbReference type="GO" id="GO:0016788">
    <property type="term" value="F:hydrolase activity, acting on ester bonds"/>
    <property type="evidence" value="ECO:0007669"/>
    <property type="project" value="InterPro"/>
</dbReference>